<evidence type="ECO:0000313" key="3">
    <source>
        <dbReference type="Proteomes" id="UP000051589"/>
    </source>
</evidence>
<comment type="caution">
    <text evidence="2">The sequence shown here is derived from an EMBL/GenBank/DDBJ whole genome shotgun (WGS) entry which is preliminary data.</text>
</comment>
<gene>
    <name evidence="2" type="ORF">FD13_GL000030</name>
</gene>
<reference evidence="2 3" key="1">
    <citation type="journal article" date="2015" name="Genome Announc.">
        <title>Expanding the biotechnology potential of lactobacilli through comparative genomics of 213 strains and associated genera.</title>
        <authorList>
            <person name="Sun Z."/>
            <person name="Harris H.M."/>
            <person name="McCann A."/>
            <person name="Guo C."/>
            <person name="Argimon S."/>
            <person name="Zhang W."/>
            <person name="Yang X."/>
            <person name="Jeffery I.B."/>
            <person name="Cooney J.C."/>
            <person name="Kagawa T.F."/>
            <person name="Liu W."/>
            <person name="Song Y."/>
            <person name="Salvetti E."/>
            <person name="Wrobel A."/>
            <person name="Rasinkangas P."/>
            <person name="Parkhill J."/>
            <person name="Rea M.C."/>
            <person name="O'Sullivan O."/>
            <person name="Ritari J."/>
            <person name="Douillard F.P."/>
            <person name="Paul Ross R."/>
            <person name="Yang R."/>
            <person name="Briner A.E."/>
            <person name="Felis G.E."/>
            <person name="de Vos W.M."/>
            <person name="Barrangou R."/>
            <person name="Klaenhammer T.R."/>
            <person name="Caufield P.W."/>
            <person name="Cui Y."/>
            <person name="Zhang H."/>
            <person name="O'Toole P.W."/>
        </authorList>
    </citation>
    <scope>NUCLEOTIDE SEQUENCE [LARGE SCALE GENOMIC DNA]</scope>
    <source>
        <strain evidence="2 3">DSM 21775</strain>
    </source>
</reference>
<keyword evidence="3" id="KW-1185">Reference proteome</keyword>
<dbReference type="OrthoDB" id="9800141at2"/>
<dbReference type="Gene3D" id="2.60.40.420">
    <property type="entry name" value="Cupredoxins - blue copper proteins"/>
    <property type="match status" value="1"/>
</dbReference>
<accession>A0A0R2DGS7</accession>
<dbReference type="InterPro" id="IPR028096">
    <property type="entry name" value="EfeO_Cupredoxin"/>
</dbReference>
<proteinExistence type="predicted"/>
<dbReference type="Pfam" id="PF13473">
    <property type="entry name" value="Cupredoxin_1"/>
    <property type="match status" value="1"/>
</dbReference>
<name>A0A0R2DGS7_9LACO</name>
<dbReference type="Proteomes" id="UP000051589">
    <property type="component" value="Unassembled WGS sequence"/>
</dbReference>
<dbReference type="RefSeq" id="WP_061775698.1">
    <property type="nucleotide sequence ID" value="NZ_AYZH01000001.1"/>
</dbReference>
<dbReference type="EMBL" id="AYZH01000001">
    <property type="protein sequence ID" value="KRN03250.1"/>
    <property type="molecule type" value="Genomic_DNA"/>
</dbReference>
<sequence length="123" mass="13561">MDKLIVTVVAFGLIAFISWWFFGKHAVKEVAANQAADQQSVDVEVSGGYSPSTVVLKQGIPAQINFNRKDASSCLEQVVFEDFGINDFLPKNEKHSVTIDTSKPGEYDYACGMNMFHGKVIVK</sequence>
<evidence type="ECO:0000313" key="2">
    <source>
        <dbReference type="EMBL" id="KRN03250.1"/>
    </source>
</evidence>
<organism evidence="2 3">
    <name type="scientific">Levilactobacillus senmaizukei DSM 21775 = NBRC 103853</name>
    <dbReference type="NCBI Taxonomy" id="1423803"/>
    <lineage>
        <taxon>Bacteria</taxon>
        <taxon>Bacillati</taxon>
        <taxon>Bacillota</taxon>
        <taxon>Bacilli</taxon>
        <taxon>Lactobacillales</taxon>
        <taxon>Lactobacillaceae</taxon>
        <taxon>Levilactobacillus</taxon>
    </lineage>
</organism>
<dbReference type="InterPro" id="IPR008972">
    <property type="entry name" value="Cupredoxin"/>
</dbReference>
<dbReference type="STRING" id="1423803.FD13_GL000030"/>
<feature type="domain" description="EfeO-type cupredoxin-like" evidence="1">
    <location>
        <begin position="14"/>
        <end position="122"/>
    </location>
</feature>
<evidence type="ECO:0000259" key="1">
    <source>
        <dbReference type="Pfam" id="PF13473"/>
    </source>
</evidence>
<dbReference type="SUPFAM" id="SSF49503">
    <property type="entry name" value="Cupredoxins"/>
    <property type="match status" value="1"/>
</dbReference>
<dbReference type="AlphaFoldDB" id="A0A0R2DGS7"/>
<protein>
    <recommendedName>
        <fullName evidence="1">EfeO-type cupredoxin-like domain-containing protein</fullName>
    </recommendedName>
</protein>
<dbReference type="PATRIC" id="fig|1423803.3.peg.29"/>